<reference evidence="2 3" key="1">
    <citation type="journal article" date="2016" name="Nat. Commun.">
        <title>Thousands of microbial genomes shed light on interconnected biogeochemical processes in an aquifer system.</title>
        <authorList>
            <person name="Anantharaman K."/>
            <person name="Brown C.T."/>
            <person name="Hug L.A."/>
            <person name="Sharon I."/>
            <person name="Castelle C.J."/>
            <person name="Probst A.J."/>
            <person name="Thomas B.C."/>
            <person name="Singh A."/>
            <person name="Wilkins M.J."/>
            <person name="Karaoz U."/>
            <person name="Brodie E.L."/>
            <person name="Williams K.H."/>
            <person name="Hubbard S.S."/>
            <person name="Banfield J.F."/>
        </authorList>
    </citation>
    <scope>NUCLEOTIDE SEQUENCE [LARGE SCALE GENOMIC DNA]</scope>
</reference>
<protein>
    <submittedName>
        <fullName evidence="2">Uncharacterized protein</fullName>
    </submittedName>
</protein>
<dbReference type="NCBIfam" id="NF040882">
    <property type="entry name" value="cfpA_ASD"/>
    <property type="match status" value="1"/>
</dbReference>
<sequence>MRGYFALLFKKNLLERAVTTTKIAQGPNLIHAERPSAIGSRNSLYRDGRDEYAESALMVDEEVNKILNHVSSKLPPEVLAKLDVMGGIKPKLHNYYNQNLQNMLNRYLVTVEDELSHRYRDLIDREEHSQLARYTPRYISDLMNRLGQTGVFTTGAVEKAVSNAYEHLQGHVERSIKEMEHHTNTLLEQKTDAGAFVHNEASYCLVKCNFKGNSLKPKTVMDIRLAFNIADHDLRVPIYHYQKPIQQLLKEIISDHFHRLIDEKIERINASLGEDGQAALDANQEIFEKLKALEGYIGFNNDPNDANNKSYEVIAKKFIDTLADTFFEMPTAAYDPTAIRENLKHILDEHHILHKGFNHAVNMMTSILDTAKMGFQYLDNLKNGRVCVIREYAETNTGELPDETYAVRMSYLDKEQIKAMRLAFDEQSEELLKKVAEAAEVVEKVYREYAKENNLKSFQDVADQFLKGPAAPAQPTGRGQQPEPEPEMPTRSWSEVLFQEPSQAEVDARTNKRTSETLKKQLDLMKAKVSEIYKNQHPRRRFVIEERINFLEDQYLAFSAKVNPYHLQQGLLVEVDISTVKKKRTSMLAMSNVLSEFMYRITKEFADPALETFPKAQRRSDRIAERNFVSVFEGIAEKMTPVAG</sequence>
<proteinExistence type="predicted"/>
<accession>A0A1F6GQY1</accession>
<evidence type="ECO:0000313" key="2">
    <source>
        <dbReference type="EMBL" id="OGH00577.1"/>
    </source>
</evidence>
<evidence type="ECO:0000256" key="1">
    <source>
        <dbReference type="SAM" id="MobiDB-lite"/>
    </source>
</evidence>
<name>A0A1F6GQY1_9PROT</name>
<dbReference type="EMBL" id="MFNF01000044">
    <property type="protein sequence ID" value="OGH00577.1"/>
    <property type="molecule type" value="Genomic_DNA"/>
</dbReference>
<dbReference type="InterPro" id="IPR053574">
    <property type="entry name" value="Cyto_Filament_Comp"/>
</dbReference>
<organism evidence="2 3">
    <name type="scientific">Candidatus Lambdaproteobacteria bacterium RIFOXYD2_FULL_56_26</name>
    <dbReference type="NCBI Taxonomy" id="1817773"/>
    <lineage>
        <taxon>Bacteria</taxon>
        <taxon>Pseudomonadati</taxon>
        <taxon>Pseudomonadota</taxon>
        <taxon>Candidatus Lambdaproteobacteria</taxon>
    </lineage>
</organism>
<comment type="caution">
    <text evidence="2">The sequence shown here is derived from an EMBL/GenBank/DDBJ whole genome shotgun (WGS) entry which is preliminary data.</text>
</comment>
<dbReference type="Proteomes" id="UP000177583">
    <property type="component" value="Unassembled WGS sequence"/>
</dbReference>
<feature type="region of interest" description="Disordered" evidence="1">
    <location>
        <begin position="468"/>
        <end position="491"/>
    </location>
</feature>
<evidence type="ECO:0000313" key="3">
    <source>
        <dbReference type="Proteomes" id="UP000177583"/>
    </source>
</evidence>
<gene>
    <name evidence="2" type="ORF">A2557_12185</name>
</gene>
<dbReference type="AlphaFoldDB" id="A0A1F6GQY1"/>